<keyword evidence="7" id="KW-1185">Reference proteome</keyword>
<dbReference type="GO" id="GO:0003723">
    <property type="term" value="F:RNA binding"/>
    <property type="evidence" value="ECO:0007669"/>
    <property type="project" value="TreeGrafter"/>
</dbReference>
<evidence type="ECO:0000313" key="6">
    <source>
        <dbReference type="EMBL" id="OON16235.1"/>
    </source>
</evidence>
<dbReference type="SUPFAM" id="SSF46785">
    <property type="entry name" value="Winged helix' DNA-binding domain"/>
    <property type="match status" value="1"/>
</dbReference>
<gene>
    <name evidence="6" type="ORF">X801_07955</name>
</gene>
<dbReference type="PANTHER" id="PTHR11710:SF0">
    <property type="entry name" value="40S RIBOSOMAL PROTEIN S19"/>
    <property type="match status" value="1"/>
</dbReference>
<evidence type="ECO:0000256" key="1">
    <source>
        <dbReference type="ARBA" id="ARBA00010014"/>
    </source>
</evidence>
<dbReference type="GO" id="GO:0000028">
    <property type="term" value="P:ribosomal small subunit assembly"/>
    <property type="evidence" value="ECO:0007669"/>
    <property type="project" value="TreeGrafter"/>
</dbReference>
<comment type="similarity">
    <text evidence="1">Belongs to the eukaryotic ribosomal protein eS19 family.</text>
</comment>
<dbReference type="GO" id="GO:0022627">
    <property type="term" value="C:cytosolic small ribosomal subunit"/>
    <property type="evidence" value="ECO:0007669"/>
    <property type="project" value="TreeGrafter"/>
</dbReference>
<evidence type="ECO:0000313" key="7">
    <source>
        <dbReference type="Proteomes" id="UP000243686"/>
    </source>
</evidence>
<dbReference type="InterPro" id="IPR036388">
    <property type="entry name" value="WH-like_DNA-bd_sf"/>
</dbReference>
<feature type="non-terminal residue" evidence="6">
    <location>
        <position position="156"/>
    </location>
</feature>
<dbReference type="GO" id="GO:0006412">
    <property type="term" value="P:translation"/>
    <property type="evidence" value="ECO:0007669"/>
    <property type="project" value="InterPro"/>
</dbReference>
<dbReference type="AlphaFoldDB" id="A0A1S8WPA2"/>
<dbReference type="Pfam" id="PF01090">
    <property type="entry name" value="Ribosomal_S19e"/>
    <property type="match status" value="1"/>
</dbReference>
<dbReference type="Proteomes" id="UP000243686">
    <property type="component" value="Unassembled WGS sequence"/>
</dbReference>
<dbReference type="GO" id="GO:0003735">
    <property type="term" value="F:structural constituent of ribosome"/>
    <property type="evidence" value="ECO:0007669"/>
    <property type="project" value="InterPro"/>
</dbReference>
<dbReference type="EMBL" id="KV898221">
    <property type="protein sequence ID" value="OON16235.1"/>
    <property type="molecule type" value="Genomic_DNA"/>
</dbReference>
<accession>A0A1S8WPA2</accession>
<dbReference type="SMART" id="SM01413">
    <property type="entry name" value="Ribosomal_S19e"/>
    <property type="match status" value="1"/>
</dbReference>
<dbReference type="Gene3D" id="1.10.10.10">
    <property type="entry name" value="Winged helix-like DNA-binding domain superfamily/Winged helix DNA-binding domain"/>
    <property type="match status" value="1"/>
</dbReference>
<sequence>MLLHVSPNKTKQSFAANRAPTSVKDINGHVFVKELAQFLKKSGKIKQPDCADLVKLSTANELAPYDPDWFYIRCAAILRHLYLRPTGMLGLRRIFSRKQRNGVRPSHRALAHSSVIRKALQQLESMGMCVKVETGGRALSSVGRRDLDRLAYQLTK</sequence>
<dbReference type="PANTHER" id="PTHR11710">
    <property type="entry name" value="40S RIBOSOMAL PROTEIN S19"/>
    <property type="match status" value="1"/>
</dbReference>
<evidence type="ECO:0000256" key="4">
    <source>
        <dbReference type="ARBA" id="ARBA00035143"/>
    </source>
</evidence>
<name>A0A1S8WPA2_OPIVI</name>
<dbReference type="InterPro" id="IPR001266">
    <property type="entry name" value="Ribosomal_eS19"/>
</dbReference>
<protein>
    <recommendedName>
        <fullName evidence="4">Small ribosomal subunit protein eS19</fullName>
    </recommendedName>
    <alternativeName>
        <fullName evidence="5">40S ribosomal protein S19</fullName>
    </alternativeName>
</protein>
<keyword evidence="3" id="KW-0687">Ribonucleoprotein</keyword>
<evidence type="ECO:0000256" key="5">
    <source>
        <dbReference type="ARBA" id="ARBA00035466"/>
    </source>
</evidence>
<keyword evidence="2 6" id="KW-0689">Ribosomal protein</keyword>
<dbReference type="FunFam" id="1.10.10.10:FF:000118">
    <property type="entry name" value="40S ribosomal protein S19"/>
    <property type="match status" value="1"/>
</dbReference>
<proteinExistence type="inferred from homology"/>
<evidence type="ECO:0000256" key="3">
    <source>
        <dbReference type="ARBA" id="ARBA00023274"/>
    </source>
</evidence>
<organism evidence="6 7">
    <name type="scientific">Opisthorchis viverrini</name>
    <name type="common">Southeast Asian liver fluke</name>
    <dbReference type="NCBI Taxonomy" id="6198"/>
    <lineage>
        <taxon>Eukaryota</taxon>
        <taxon>Metazoa</taxon>
        <taxon>Spiralia</taxon>
        <taxon>Lophotrochozoa</taxon>
        <taxon>Platyhelminthes</taxon>
        <taxon>Trematoda</taxon>
        <taxon>Digenea</taxon>
        <taxon>Opisthorchiida</taxon>
        <taxon>Opisthorchiata</taxon>
        <taxon>Opisthorchiidae</taxon>
        <taxon>Opisthorchis</taxon>
    </lineage>
</organism>
<reference evidence="6 7" key="1">
    <citation type="submission" date="2015-03" db="EMBL/GenBank/DDBJ databases">
        <title>Draft genome of the nematode, Opisthorchis viverrini.</title>
        <authorList>
            <person name="Mitreva M."/>
        </authorList>
    </citation>
    <scope>NUCLEOTIDE SEQUENCE [LARGE SCALE GENOMIC DNA]</scope>
    <source>
        <strain evidence="6">Khon Kaen</strain>
    </source>
</reference>
<evidence type="ECO:0000256" key="2">
    <source>
        <dbReference type="ARBA" id="ARBA00022980"/>
    </source>
</evidence>
<dbReference type="InterPro" id="IPR036390">
    <property type="entry name" value="WH_DNA-bd_sf"/>
</dbReference>